<evidence type="ECO:0000313" key="2">
    <source>
        <dbReference type="EMBL" id="ORY01032.1"/>
    </source>
</evidence>
<feature type="compositionally biased region" description="Polar residues" evidence="1">
    <location>
        <begin position="61"/>
        <end position="77"/>
    </location>
</feature>
<dbReference type="AlphaFoldDB" id="A0A1Y1YSM7"/>
<reference evidence="2 3" key="1">
    <citation type="submission" date="2016-07" db="EMBL/GenBank/DDBJ databases">
        <title>Pervasive Adenine N6-methylation of Active Genes in Fungi.</title>
        <authorList>
            <consortium name="DOE Joint Genome Institute"/>
            <person name="Mondo S.J."/>
            <person name="Dannebaum R.O."/>
            <person name="Kuo R.C."/>
            <person name="Labutti K."/>
            <person name="Haridas S."/>
            <person name="Kuo A."/>
            <person name="Salamov A."/>
            <person name="Ahrendt S.R."/>
            <person name="Lipzen A."/>
            <person name="Sullivan W."/>
            <person name="Andreopoulos W.B."/>
            <person name="Clum A."/>
            <person name="Lindquist E."/>
            <person name="Daum C."/>
            <person name="Ramamoorthy G.K."/>
            <person name="Gryganskyi A."/>
            <person name="Culley D."/>
            <person name="Magnuson J.K."/>
            <person name="James T.Y."/>
            <person name="O'Malley M.A."/>
            <person name="Stajich J.E."/>
            <person name="Spatafora J.W."/>
            <person name="Visel A."/>
            <person name="Grigoriev I.V."/>
        </authorList>
    </citation>
    <scope>NUCLEOTIDE SEQUENCE [LARGE SCALE GENOMIC DNA]</scope>
    <source>
        <strain evidence="2 3">CBS 115471</strain>
    </source>
</reference>
<evidence type="ECO:0000256" key="1">
    <source>
        <dbReference type="SAM" id="MobiDB-lite"/>
    </source>
</evidence>
<feature type="compositionally biased region" description="Low complexity" evidence="1">
    <location>
        <begin position="215"/>
        <end position="227"/>
    </location>
</feature>
<gene>
    <name evidence="2" type="ORF">BCR34DRAFT_575223</name>
</gene>
<name>A0A1Y1YSM7_9PLEO</name>
<feature type="region of interest" description="Disordered" evidence="1">
    <location>
        <begin position="199"/>
        <end position="272"/>
    </location>
</feature>
<dbReference type="EMBL" id="MCFA01000175">
    <property type="protein sequence ID" value="ORY01032.1"/>
    <property type="molecule type" value="Genomic_DNA"/>
</dbReference>
<dbReference type="STRING" id="1231657.A0A1Y1YSM7"/>
<proteinExistence type="predicted"/>
<feature type="region of interest" description="Disordered" evidence="1">
    <location>
        <begin position="61"/>
        <end position="99"/>
    </location>
</feature>
<evidence type="ECO:0000313" key="3">
    <source>
        <dbReference type="Proteomes" id="UP000193144"/>
    </source>
</evidence>
<accession>A0A1Y1YSM7</accession>
<organism evidence="2 3">
    <name type="scientific">Clohesyomyces aquaticus</name>
    <dbReference type="NCBI Taxonomy" id="1231657"/>
    <lineage>
        <taxon>Eukaryota</taxon>
        <taxon>Fungi</taxon>
        <taxon>Dikarya</taxon>
        <taxon>Ascomycota</taxon>
        <taxon>Pezizomycotina</taxon>
        <taxon>Dothideomycetes</taxon>
        <taxon>Pleosporomycetidae</taxon>
        <taxon>Pleosporales</taxon>
        <taxon>Lindgomycetaceae</taxon>
        <taxon>Clohesyomyces</taxon>
    </lineage>
</organism>
<dbReference type="OrthoDB" id="3945698at2759"/>
<protein>
    <submittedName>
        <fullName evidence="2">Uncharacterized protein</fullName>
    </submittedName>
</protein>
<sequence length="272" mass="26735">MAGFISNILWNSVEGFVEAGTRTAGGYAGDALIKAGDLIEGGGRKVGSGLERTASGYGQKISVTPKRSNSMPASTKAGSARAKAITQGPTSKVPIGGNKYPGGKGVPGRAGAGQAQKKIASGGVGLGKGVTGGVVGGMNKAASVSGAAGATAIPKPYPNAGASASALKNKTTSSVNSTAGGGLPKPYPSYANAFSNNNEKKTAVKPGGKPKPFNSAAASKSPSGSGAVYPGTSTPVGGGKPTPVNVRKQTYKPMERMSGVAEKGKVQHIGTF</sequence>
<keyword evidence="3" id="KW-1185">Reference proteome</keyword>
<comment type="caution">
    <text evidence="2">The sequence shown here is derived from an EMBL/GenBank/DDBJ whole genome shotgun (WGS) entry which is preliminary data.</text>
</comment>
<dbReference type="Proteomes" id="UP000193144">
    <property type="component" value="Unassembled WGS sequence"/>
</dbReference>